<dbReference type="PROSITE" id="PS00221">
    <property type="entry name" value="MIP"/>
    <property type="match status" value="1"/>
</dbReference>
<gene>
    <name evidence="8" type="ORF">HKBW3S33_01581</name>
</gene>
<dbReference type="GO" id="GO:0015254">
    <property type="term" value="F:glycerol channel activity"/>
    <property type="evidence" value="ECO:0007669"/>
    <property type="project" value="TreeGrafter"/>
</dbReference>
<dbReference type="SUPFAM" id="SSF81338">
    <property type="entry name" value="Aquaporin-like"/>
    <property type="match status" value="1"/>
</dbReference>
<evidence type="ECO:0000256" key="7">
    <source>
        <dbReference type="SAM" id="Phobius"/>
    </source>
</evidence>
<keyword evidence="9" id="KW-1185">Reference proteome</keyword>
<feature type="transmembrane region" description="Helical" evidence="7">
    <location>
        <begin position="36"/>
        <end position="56"/>
    </location>
</feature>
<organism evidence="8 9">
    <name type="scientific">Candidatus Hakubella thermalkaliphila</name>
    <dbReference type="NCBI Taxonomy" id="2754717"/>
    <lineage>
        <taxon>Bacteria</taxon>
        <taxon>Bacillati</taxon>
        <taxon>Actinomycetota</taxon>
        <taxon>Actinomycetota incertae sedis</taxon>
        <taxon>Candidatus Hakubellales</taxon>
        <taxon>Candidatus Hakubellaceae</taxon>
        <taxon>Candidatus Hakubella</taxon>
    </lineage>
</organism>
<dbReference type="InterPro" id="IPR050363">
    <property type="entry name" value="MIP/Aquaporin"/>
</dbReference>
<name>A0A6V8P904_9ACTN</name>
<dbReference type="InterPro" id="IPR022357">
    <property type="entry name" value="MIP_CS"/>
</dbReference>
<evidence type="ECO:0000256" key="2">
    <source>
        <dbReference type="ARBA" id="ARBA00006175"/>
    </source>
</evidence>
<evidence type="ECO:0000313" key="8">
    <source>
        <dbReference type="EMBL" id="GFP28164.1"/>
    </source>
</evidence>
<dbReference type="PANTHER" id="PTHR43829:SF9">
    <property type="entry name" value="AQUAPORIN-9"/>
    <property type="match status" value="1"/>
</dbReference>
<dbReference type="Proteomes" id="UP000591948">
    <property type="component" value="Unassembled WGS sequence"/>
</dbReference>
<dbReference type="AlphaFoldDB" id="A0A6V8P904"/>
<dbReference type="Gene3D" id="1.20.1080.10">
    <property type="entry name" value="Glycerol uptake facilitator protein"/>
    <property type="match status" value="1"/>
</dbReference>
<feature type="transmembrane region" description="Helical" evidence="7">
    <location>
        <begin position="105"/>
        <end position="124"/>
    </location>
</feature>
<keyword evidence="4 7" id="KW-0812">Transmembrane</keyword>
<dbReference type="EMBL" id="BLRY01000129">
    <property type="protein sequence ID" value="GFP28164.1"/>
    <property type="molecule type" value="Genomic_DNA"/>
</dbReference>
<keyword evidence="3" id="KW-0813">Transport</keyword>
<reference evidence="8 9" key="1">
    <citation type="journal article" date="2020" name="Front. Microbiol.">
        <title>Single-cell genomics of novel Actinobacteria with the Wood-Ljungdahl pathway discovered in a serpentinizing system.</title>
        <authorList>
            <person name="Merino N."/>
            <person name="Kawai M."/>
            <person name="Boyd E.S."/>
            <person name="Colman D.R."/>
            <person name="McGlynn S.E."/>
            <person name="Nealson K.H."/>
            <person name="Kurokawa K."/>
            <person name="Hongoh Y."/>
        </authorList>
    </citation>
    <scope>NUCLEOTIDE SEQUENCE [LARGE SCALE GENOMIC DNA]</scope>
    <source>
        <strain evidence="8 9">S33</strain>
    </source>
</reference>
<evidence type="ECO:0000256" key="1">
    <source>
        <dbReference type="ARBA" id="ARBA00004141"/>
    </source>
</evidence>
<dbReference type="GO" id="GO:0005886">
    <property type="term" value="C:plasma membrane"/>
    <property type="evidence" value="ECO:0007669"/>
    <property type="project" value="TreeGrafter"/>
</dbReference>
<protein>
    <submittedName>
        <fullName evidence="8">Glycerol uptake facilitator protein</fullName>
    </submittedName>
</protein>
<evidence type="ECO:0000256" key="5">
    <source>
        <dbReference type="ARBA" id="ARBA00022989"/>
    </source>
</evidence>
<evidence type="ECO:0000256" key="3">
    <source>
        <dbReference type="ARBA" id="ARBA00022448"/>
    </source>
</evidence>
<feature type="non-terminal residue" evidence="8">
    <location>
        <position position="1"/>
    </location>
</feature>
<dbReference type="PANTHER" id="PTHR43829">
    <property type="entry name" value="AQUAPORIN OR AQUAGLYCEROPORIN RELATED"/>
    <property type="match status" value="1"/>
</dbReference>
<sequence>AGATAGCVGGCMSRAHLNPSVTVSMAAWAGFPWKHVIPYILSQIAGAFTAALALWLQYGGFAVPFEAANNLVRGQPGSQLSAMVLVPYVPNPAIVGTTPEAWAKVPLFAGFLSEFFGTMFLVLLTKGIT</sequence>
<dbReference type="RefSeq" id="WP_219855655.1">
    <property type="nucleotide sequence ID" value="NZ_BLRY01000129.1"/>
</dbReference>
<comment type="caution">
    <text evidence="8">The sequence shown here is derived from an EMBL/GenBank/DDBJ whole genome shotgun (WGS) entry which is preliminary data.</text>
</comment>
<accession>A0A6V8P904</accession>
<comment type="similarity">
    <text evidence="2">Belongs to the MIP/aquaporin (TC 1.A.8) family.</text>
</comment>
<keyword evidence="6 7" id="KW-0472">Membrane</keyword>
<proteinExistence type="inferred from homology"/>
<evidence type="ECO:0000256" key="6">
    <source>
        <dbReference type="ARBA" id="ARBA00023136"/>
    </source>
</evidence>
<keyword evidence="5 7" id="KW-1133">Transmembrane helix</keyword>
<comment type="subcellular location">
    <subcellularLocation>
        <location evidence="1">Membrane</location>
        <topology evidence="1">Multi-pass membrane protein</topology>
    </subcellularLocation>
</comment>
<evidence type="ECO:0000313" key="9">
    <source>
        <dbReference type="Proteomes" id="UP000591948"/>
    </source>
</evidence>
<dbReference type="InterPro" id="IPR023271">
    <property type="entry name" value="Aquaporin-like"/>
</dbReference>
<dbReference type="InterPro" id="IPR000425">
    <property type="entry name" value="MIP"/>
</dbReference>
<dbReference type="Pfam" id="PF00230">
    <property type="entry name" value="MIP"/>
    <property type="match status" value="1"/>
</dbReference>
<evidence type="ECO:0000256" key="4">
    <source>
        <dbReference type="ARBA" id="ARBA00022692"/>
    </source>
</evidence>